<evidence type="ECO:0000256" key="2">
    <source>
        <dbReference type="SAM" id="Phobius"/>
    </source>
</evidence>
<name>A0A9P0JCM6_9DIPT</name>
<protein>
    <submittedName>
        <fullName evidence="3">Uncharacterized protein</fullName>
    </submittedName>
</protein>
<dbReference type="PROSITE" id="PS50088">
    <property type="entry name" value="ANK_REPEAT"/>
    <property type="match status" value="1"/>
</dbReference>
<keyword evidence="2" id="KW-1133">Transmembrane helix</keyword>
<dbReference type="InterPro" id="IPR027417">
    <property type="entry name" value="P-loop_NTPase"/>
</dbReference>
<sequence length="1593" mass="187718">MRNFFQKRTWNLFNIRAPNQVNLQVPTATESQVNDAYIISRDSDSVSTVSNHVEIKELTILNCKDLSSVLDFFNTPSIIDQLKESESVLFIKFLIDEDFGELTGNDITKLADDCAGKSIVILLESMKGHRFSIYWKSREIPFFLAFKPYDETMTMKKREIYDFIADFLTSCLKLGHLGIQRNRIVSQDDNQIELEFLTDTRGYNLLLLAASSGFADIVQILLEMGISPESQEESVKAQELAWDNHHSNVVLTLLQANLPYPKSIDIRLCSDDLRKFMVSTEELHFAIGAKNTERVKEIIGKYPNQRYFYNFANDSALKTAILTKSIDIYELLIMHKLAFAPIEDEEELWDDLKEHERKQIREIHFRNLKDLPEKHINILMAHSFVGHDVQNNQEKREHVQNAYKFLNSNPFLSAILMVVVASKKLRSVFDFNRDSVQFVDPTVNANINGMFYLSGRVYVGAKQLLDKATKYETYSTLAHELCHYAIDLTYNNNAKPYLRNDNQTMQEFEEISKRCQERTGYEEYIDMVYDYYPTQMQHAELIVRVPHLMALYHENPERLKELRHIFPELFDFYEKKVVPEMLSSLPEIERRDEKEIEKKDKKILNLKKILFFSGILSIFAIIFAVILGQWLTTKPNFKFEDMTANDRSRLRDGNVIYKDVEVKFHDLFADNSTAYYKLTSDHITNLLDGHALNFTDTHFLYLNDLVHHDWENLAGNLKQKFLTSNFTFQNESLKFEKLAEISPDVFNFLTSKEIVDVLDGKELAIGNMIENKTDFYVERRFIFEGQEKTLQTELYTNTRDEFVDVIDRTERRKFFILSSEAGAGKTVTFEHLAAVIKRKFPTKWVSYVDLKDHVELYRAHEKLIDVEGLIIDILKLKSKSSFELKIFQEFFRSGNVVLLWNGFDEISPTYEEFVSNLLRNIHSNTQNVQYVCTRPLYSDFLQDLFQMKAYQLVPFTKSEQEEFLSKFFISKNVSGSKENLIGKVMNISLRLDFNTPLMLKMIAEIHDQPKLLESENLFEIYKCFVDQKVKIWQEKSDFAKNLSKSVFTGSSKFDIIAIYQKFSMQLDIDFINVKKLDVMQTKIPDILPFEEISRMGILYVNNETQFAFSHKTFAEFFIAKYFIDSIYDVEGDLKVEEAILRLEVLFYAYKRYAGMTVVAEFMKHYIMAQQKSQVKNFHPVITKLLKTKFKSFLFDFLETRTPIVFDWMLGFFQKDRDLFHYLIQLNEPETLGTASLNPVYRPTTIKFDEMKNISRKYLNDREFQKFTSGRNQRGVILFGLYFFKFFNFSKTHDEYVIPDNPIPQNFFFTLFDTMKDNLTIPEQKELFIALSNPRNYRHFSTFNISSYSSLWTNHGHLLSPPETKDILGDSIFWFTRNFYNAKFTEYENVLHYLIDKIGKTLTDSEIFEIFVNKNLLQKATLHKFTLENLWNFFVNHTTLEQQKDILRHHDSSGKFLFYIKLGYLNQIYDFSKLNILHLTLMYSQRDRRFMNYVLEMYTTRMSETEMQQMILSSNEFLLYAFKYCDKFTFKDYTEYLEKLFDRKEKLLKELLDKNIERTDLNAVEYMKSINAGIPEVIDIFNEMYNRVASKVQS</sequence>
<keyword evidence="2" id="KW-0472">Membrane</keyword>
<feature type="transmembrane region" description="Helical" evidence="2">
    <location>
        <begin position="609"/>
        <end position="631"/>
    </location>
</feature>
<accession>A0A9P0JCM6</accession>
<feature type="repeat" description="ANK" evidence="1">
    <location>
        <begin position="201"/>
        <end position="233"/>
    </location>
</feature>
<evidence type="ECO:0000313" key="4">
    <source>
        <dbReference type="Proteomes" id="UP001153620"/>
    </source>
</evidence>
<dbReference type="EMBL" id="OU895880">
    <property type="protein sequence ID" value="CAH1734539.1"/>
    <property type="molecule type" value="Genomic_DNA"/>
</dbReference>
<keyword evidence="4" id="KW-1185">Reference proteome</keyword>
<dbReference type="PANTHER" id="PTHR46312:SF2">
    <property type="entry name" value="NUCLEOTIDE-BINDING OLIGOMERIZATION DOMAIN-CONTAINING PROTEIN 2-LIKE"/>
    <property type="match status" value="1"/>
</dbReference>
<dbReference type="Proteomes" id="UP001153620">
    <property type="component" value="Chromosome 4"/>
</dbReference>
<dbReference type="SUPFAM" id="SSF52540">
    <property type="entry name" value="P-loop containing nucleoside triphosphate hydrolases"/>
    <property type="match status" value="1"/>
</dbReference>
<reference evidence="3" key="2">
    <citation type="submission" date="2022-10" db="EMBL/GenBank/DDBJ databases">
        <authorList>
            <consortium name="ENA_rothamsted_submissions"/>
            <consortium name="culmorum"/>
            <person name="King R."/>
        </authorList>
    </citation>
    <scope>NUCLEOTIDE SEQUENCE</scope>
</reference>
<dbReference type="InterPro" id="IPR002110">
    <property type="entry name" value="Ankyrin_rpt"/>
</dbReference>
<dbReference type="SUPFAM" id="SSF48403">
    <property type="entry name" value="Ankyrin repeat"/>
    <property type="match status" value="1"/>
</dbReference>
<dbReference type="OrthoDB" id="72369at2759"/>
<dbReference type="PANTHER" id="PTHR46312">
    <property type="entry name" value="NACHT DOMAIN-CONTAINING PROTEIN"/>
    <property type="match status" value="1"/>
</dbReference>
<dbReference type="Gene3D" id="1.25.40.20">
    <property type="entry name" value="Ankyrin repeat-containing domain"/>
    <property type="match status" value="1"/>
</dbReference>
<evidence type="ECO:0000313" key="3">
    <source>
        <dbReference type="EMBL" id="CAH1734539.1"/>
    </source>
</evidence>
<proteinExistence type="predicted"/>
<dbReference type="InterPro" id="IPR036770">
    <property type="entry name" value="Ankyrin_rpt-contain_sf"/>
</dbReference>
<organism evidence="3 4">
    <name type="scientific">Chironomus riparius</name>
    <dbReference type="NCBI Taxonomy" id="315576"/>
    <lineage>
        <taxon>Eukaryota</taxon>
        <taxon>Metazoa</taxon>
        <taxon>Ecdysozoa</taxon>
        <taxon>Arthropoda</taxon>
        <taxon>Hexapoda</taxon>
        <taxon>Insecta</taxon>
        <taxon>Pterygota</taxon>
        <taxon>Neoptera</taxon>
        <taxon>Endopterygota</taxon>
        <taxon>Diptera</taxon>
        <taxon>Nematocera</taxon>
        <taxon>Chironomoidea</taxon>
        <taxon>Chironomidae</taxon>
        <taxon>Chironominae</taxon>
        <taxon>Chironomus</taxon>
    </lineage>
</organism>
<reference evidence="3" key="1">
    <citation type="submission" date="2022-01" db="EMBL/GenBank/DDBJ databases">
        <authorList>
            <person name="King R."/>
        </authorList>
    </citation>
    <scope>NUCLEOTIDE SEQUENCE</scope>
</reference>
<keyword evidence="1" id="KW-0040">ANK repeat</keyword>
<dbReference type="Gene3D" id="3.40.50.300">
    <property type="entry name" value="P-loop containing nucleotide triphosphate hydrolases"/>
    <property type="match status" value="1"/>
</dbReference>
<keyword evidence="2" id="KW-0812">Transmembrane</keyword>
<evidence type="ECO:0000256" key="1">
    <source>
        <dbReference type="PROSITE-ProRule" id="PRU00023"/>
    </source>
</evidence>
<gene>
    <name evidence="3" type="ORF">CHIRRI_LOCUS13840</name>
</gene>